<dbReference type="Pfam" id="PF02969">
    <property type="entry name" value="TAF"/>
    <property type="match status" value="1"/>
</dbReference>
<keyword evidence="3" id="KW-0805">Transcription regulation</keyword>
<dbReference type="Gene3D" id="1.10.20.10">
    <property type="entry name" value="Histone, subunit A"/>
    <property type="match status" value="1"/>
</dbReference>
<gene>
    <name evidence="8" type="ORF">LOD99_16236</name>
</gene>
<feature type="compositionally biased region" description="Basic and acidic residues" evidence="6">
    <location>
        <begin position="8"/>
        <end position="17"/>
    </location>
</feature>
<accession>A0AAV7K8G6</accession>
<evidence type="ECO:0000313" key="8">
    <source>
        <dbReference type="EMBL" id="KAI6656934.1"/>
    </source>
</evidence>
<protein>
    <submittedName>
        <fullName evidence="8">Transcription initiation factor TFIID subunit 6-like isoform X1</fullName>
    </submittedName>
</protein>
<reference evidence="8 9" key="1">
    <citation type="journal article" date="2023" name="BMC Biol.">
        <title>The compact genome of the sponge Oopsacas minuta (Hexactinellida) is lacking key metazoan core genes.</title>
        <authorList>
            <person name="Santini S."/>
            <person name="Schenkelaars Q."/>
            <person name="Jourda C."/>
            <person name="Duchesne M."/>
            <person name="Belahbib H."/>
            <person name="Rocher C."/>
            <person name="Selva M."/>
            <person name="Riesgo A."/>
            <person name="Vervoort M."/>
            <person name="Leys S.P."/>
            <person name="Kodjabachian L."/>
            <person name="Le Bivic A."/>
            <person name="Borchiellini C."/>
            <person name="Claverie J.M."/>
            <person name="Renard E."/>
        </authorList>
    </citation>
    <scope>NUCLEOTIDE SEQUENCE [LARGE SCALE GENOMIC DNA]</scope>
    <source>
        <strain evidence="8">SPO-2</strain>
    </source>
</reference>
<evidence type="ECO:0000313" key="9">
    <source>
        <dbReference type="Proteomes" id="UP001165289"/>
    </source>
</evidence>
<keyword evidence="9" id="KW-1185">Reference proteome</keyword>
<dbReference type="GO" id="GO:0046982">
    <property type="term" value="F:protein heterodimerization activity"/>
    <property type="evidence" value="ECO:0007669"/>
    <property type="project" value="InterPro"/>
</dbReference>
<sequence length="345" mass="38817">MDSSVTPEKSEKSENTVKAKNTPKPTKTSQSQTYSNRKKSEKQVSTSLKSLTTTGVVANCCQRINIKPLSSEIAAQLAEDTEHRMRELIELAKQFMLHSNRTKLLVDDITRASIHSNAEIDTLPFSLSFLNSTQDVDINLEEVLAKEERSSTTKEGVAGCSWLVLEGNVMDGKKNRGTQVTTTVSSGRTAKNRDNIHLFISSIFSEDSETREFTLSQLATTTWVNRILVEIIHILCDVITSETAGRFRSFALEAVKNILTNKKIFIEPHLLTLTTSMKSLLFIDKPSHFKPNRELLQRIALTNLLYLHKEHATPYNSLEGQLEKEASRLINSIKTHPINLYGHYL</sequence>
<dbReference type="InterPro" id="IPR004823">
    <property type="entry name" value="TAF_TATA-bd_Histone-like_dom"/>
</dbReference>
<feature type="compositionally biased region" description="Polar residues" evidence="6">
    <location>
        <begin position="18"/>
        <end position="35"/>
    </location>
</feature>
<evidence type="ECO:0000256" key="2">
    <source>
        <dbReference type="ARBA" id="ARBA00007688"/>
    </source>
</evidence>
<keyword evidence="4" id="KW-0804">Transcription</keyword>
<evidence type="ECO:0000256" key="5">
    <source>
        <dbReference type="ARBA" id="ARBA00023242"/>
    </source>
</evidence>
<dbReference type="GO" id="GO:0016251">
    <property type="term" value="F:RNA polymerase II general transcription initiation factor activity"/>
    <property type="evidence" value="ECO:0007669"/>
    <property type="project" value="InterPro"/>
</dbReference>
<dbReference type="GO" id="GO:0000124">
    <property type="term" value="C:SAGA complex"/>
    <property type="evidence" value="ECO:0007669"/>
    <property type="project" value="InterPro"/>
</dbReference>
<dbReference type="SMART" id="SM00803">
    <property type="entry name" value="TAF"/>
    <property type="match status" value="1"/>
</dbReference>
<dbReference type="InterPro" id="IPR011442">
    <property type="entry name" value="TAF6_C"/>
</dbReference>
<dbReference type="GO" id="GO:0003713">
    <property type="term" value="F:transcription coactivator activity"/>
    <property type="evidence" value="ECO:0007669"/>
    <property type="project" value="TreeGrafter"/>
</dbReference>
<dbReference type="GO" id="GO:0046695">
    <property type="term" value="C:SLIK (SAGA-like) complex"/>
    <property type="evidence" value="ECO:0007669"/>
    <property type="project" value="InterPro"/>
</dbReference>
<comment type="similarity">
    <text evidence="2">Belongs to the TAF6 family.</text>
</comment>
<evidence type="ECO:0000256" key="1">
    <source>
        <dbReference type="ARBA" id="ARBA00004123"/>
    </source>
</evidence>
<evidence type="ECO:0000256" key="6">
    <source>
        <dbReference type="SAM" id="MobiDB-lite"/>
    </source>
</evidence>
<organism evidence="8 9">
    <name type="scientific">Oopsacas minuta</name>
    <dbReference type="NCBI Taxonomy" id="111878"/>
    <lineage>
        <taxon>Eukaryota</taxon>
        <taxon>Metazoa</taxon>
        <taxon>Porifera</taxon>
        <taxon>Hexactinellida</taxon>
        <taxon>Hexasterophora</taxon>
        <taxon>Lyssacinosida</taxon>
        <taxon>Leucopsacidae</taxon>
        <taxon>Oopsacas</taxon>
    </lineage>
</organism>
<keyword evidence="5" id="KW-0539">Nucleus</keyword>
<dbReference type="GO" id="GO:0051123">
    <property type="term" value="P:RNA polymerase II preinitiation complex assembly"/>
    <property type="evidence" value="ECO:0007669"/>
    <property type="project" value="TreeGrafter"/>
</dbReference>
<dbReference type="Pfam" id="PF07571">
    <property type="entry name" value="TAF6_C"/>
    <property type="match status" value="1"/>
</dbReference>
<feature type="region of interest" description="Disordered" evidence="6">
    <location>
        <begin position="1"/>
        <end position="48"/>
    </location>
</feature>
<evidence type="ECO:0000259" key="7">
    <source>
        <dbReference type="SMART" id="SM00803"/>
    </source>
</evidence>
<comment type="subcellular location">
    <subcellularLocation>
        <location evidence="1">Nucleus</location>
    </subcellularLocation>
</comment>
<dbReference type="Proteomes" id="UP001165289">
    <property type="component" value="Unassembled WGS sequence"/>
</dbReference>
<evidence type="ECO:0000256" key="3">
    <source>
        <dbReference type="ARBA" id="ARBA00023015"/>
    </source>
</evidence>
<name>A0AAV7K8G6_9METZ</name>
<dbReference type="PANTHER" id="PTHR10221">
    <property type="entry name" value="TRANSCRIPTION INITIATION FACTOR TFIID SUBUNIT 6"/>
    <property type="match status" value="1"/>
</dbReference>
<dbReference type="InterPro" id="IPR009072">
    <property type="entry name" value="Histone-fold"/>
</dbReference>
<dbReference type="GO" id="GO:0005669">
    <property type="term" value="C:transcription factor TFIID complex"/>
    <property type="evidence" value="ECO:0007669"/>
    <property type="project" value="InterPro"/>
</dbReference>
<evidence type="ECO:0000256" key="4">
    <source>
        <dbReference type="ARBA" id="ARBA00023163"/>
    </source>
</evidence>
<dbReference type="Gene3D" id="1.25.40.770">
    <property type="entry name" value="TAF6, C-terminal HEAT repeat domain"/>
    <property type="match status" value="1"/>
</dbReference>
<dbReference type="InterPro" id="IPR046344">
    <property type="entry name" value="TAF6_C_sf"/>
</dbReference>
<comment type="caution">
    <text evidence="8">The sequence shown here is derived from an EMBL/GenBank/DDBJ whole genome shotgun (WGS) entry which is preliminary data.</text>
</comment>
<dbReference type="EMBL" id="JAKMXF010000133">
    <property type="protein sequence ID" value="KAI6656934.1"/>
    <property type="molecule type" value="Genomic_DNA"/>
</dbReference>
<feature type="domain" description="TATA box binding protein associated factor (TAF) histone-like fold" evidence="7">
    <location>
        <begin position="56"/>
        <end position="113"/>
    </location>
</feature>
<dbReference type="SUPFAM" id="SSF47113">
    <property type="entry name" value="Histone-fold"/>
    <property type="match status" value="1"/>
</dbReference>
<proteinExistence type="inferred from homology"/>
<dbReference type="InterPro" id="IPR037796">
    <property type="entry name" value="TAF6"/>
</dbReference>
<dbReference type="AlphaFoldDB" id="A0AAV7K8G6"/>
<dbReference type="PANTHER" id="PTHR10221:SF22">
    <property type="entry name" value="TAF6-LIKE RNA POLYMERASE II P300_CBP-ASSOCIATED FACTOR-ASSOCIATED FACTOR 65 KDA SUBUNIT 6L"/>
    <property type="match status" value="1"/>
</dbReference>